<evidence type="ECO:0000313" key="3">
    <source>
        <dbReference type="Proteomes" id="UP001347796"/>
    </source>
</evidence>
<reference evidence="2 3" key="1">
    <citation type="submission" date="2024-01" db="EMBL/GenBank/DDBJ databases">
        <title>The genome of the rayed Mediterranean limpet Patella caerulea (Linnaeus, 1758).</title>
        <authorList>
            <person name="Anh-Thu Weber A."/>
            <person name="Halstead-Nussloch G."/>
        </authorList>
    </citation>
    <scope>NUCLEOTIDE SEQUENCE [LARGE SCALE GENOMIC DNA]</scope>
    <source>
        <strain evidence="2">AATW-2023a</strain>
        <tissue evidence="2">Whole specimen</tissue>
    </source>
</reference>
<dbReference type="AlphaFoldDB" id="A0AAN8JSG4"/>
<sequence length="123" mass="13875">MLATGKNVEATSSPLSSDLSDDEDYVNLNAYNSYSTFSSSSNESCTSSIDQLMYQRDTDEELSDISSLDSNNEDDEHDPNSQYIYNDCKQTYLSSYMMIMLLVTKHSLSKEVFTDLLKFTASH</sequence>
<evidence type="ECO:0000256" key="1">
    <source>
        <dbReference type="SAM" id="MobiDB-lite"/>
    </source>
</evidence>
<feature type="region of interest" description="Disordered" evidence="1">
    <location>
        <begin position="1"/>
        <end position="22"/>
    </location>
</feature>
<organism evidence="2 3">
    <name type="scientific">Patella caerulea</name>
    <name type="common">Rayed Mediterranean limpet</name>
    <dbReference type="NCBI Taxonomy" id="87958"/>
    <lineage>
        <taxon>Eukaryota</taxon>
        <taxon>Metazoa</taxon>
        <taxon>Spiralia</taxon>
        <taxon>Lophotrochozoa</taxon>
        <taxon>Mollusca</taxon>
        <taxon>Gastropoda</taxon>
        <taxon>Patellogastropoda</taxon>
        <taxon>Patelloidea</taxon>
        <taxon>Patellidae</taxon>
        <taxon>Patella</taxon>
    </lineage>
</organism>
<protein>
    <submittedName>
        <fullName evidence="2">Uncharacterized protein</fullName>
    </submittedName>
</protein>
<proteinExistence type="predicted"/>
<feature type="region of interest" description="Disordered" evidence="1">
    <location>
        <begin position="34"/>
        <end position="83"/>
    </location>
</feature>
<dbReference type="EMBL" id="JAZGQO010000007">
    <property type="protein sequence ID" value="KAK6183136.1"/>
    <property type="molecule type" value="Genomic_DNA"/>
</dbReference>
<feature type="compositionally biased region" description="Low complexity" evidence="1">
    <location>
        <begin position="34"/>
        <end position="48"/>
    </location>
</feature>
<evidence type="ECO:0000313" key="2">
    <source>
        <dbReference type="EMBL" id="KAK6183136.1"/>
    </source>
</evidence>
<gene>
    <name evidence="2" type="ORF">SNE40_010670</name>
</gene>
<dbReference type="Proteomes" id="UP001347796">
    <property type="component" value="Unassembled WGS sequence"/>
</dbReference>
<accession>A0AAN8JSG4</accession>
<comment type="caution">
    <text evidence="2">The sequence shown here is derived from an EMBL/GenBank/DDBJ whole genome shotgun (WGS) entry which is preliminary data.</text>
</comment>
<keyword evidence="3" id="KW-1185">Reference proteome</keyword>
<name>A0AAN8JSG4_PATCE</name>